<dbReference type="EMBL" id="CAJRGZ010000017">
    <property type="protein sequence ID" value="CAG5155867.1"/>
    <property type="molecule type" value="Genomic_DNA"/>
</dbReference>
<keyword evidence="2" id="KW-1185">Reference proteome</keyword>
<dbReference type="InterPro" id="IPR038883">
    <property type="entry name" value="AN11006-like"/>
</dbReference>
<dbReference type="GeneID" id="67015479"/>
<evidence type="ECO:0000313" key="1">
    <source>
        <dbReference type="EMBL" id="CAG5155867.1"/>
    </source>
</evidence>
<dbReference type="AlphaFoldDB" id="A0A8J2I0Z3"/>
<evidence type="ECO:0000313" key="2">
    <source>
        <dbReference type="Proteomes" id="UP000676310"/>
    </source>
</evidence>
<name>A0A8J2I0Z3_9PLEO</name>
<protein>
    <submittedName>
        <fullName evidence="1">Uncharacterized protein</fullName>
    </submittedName>
</protein>
<sequence length="271" mass="31204">MANPTPVSDAADTLGAMQLSDTSNSFVLTDRQPFRFLDLAAEVRNRIYDFAAETAKPDETLRPSNGANIGLTQVCRQIRYEFRKVYLQKVPFVVRTKDVESFVKAFFWLDGTDQQALIKQYPAHVYYLHTQSVTTDILPLLNVRMAFPQVQFTVLPDLEDHGEHYWTATMCEYLKKFLVYTSRGLRHDLQASRISEFCCHCDGRFYVWYKPGNEPYGVNMTLDKEGQEFVDETHKMLGVEGSYDIHCGISFDGIDQRNCNNSTCRRVEDVM</sequence>
<gene>
    <name evidence="1" type="ORF">ALTATR162_LOCUS3875</name>
</gene>
<comment type="caution">
    <text evidence="1">The sequence shown here is derived from an EMBL/GenBank/DDBJ whole genome shotgun (WGS) entry which is preliminary data.</text>
</comment>
<dbReference type="RefSeq" id="XP_043167418.1">
    <property type="nucleotide sequence ID" value="XM_043311483.1"/>
</dbReference>
<dbReference type="PANTHER" id="PTHR42085:SF1">
    <property type="entry name" value="F-BOX DOMAIN-CONTAINING PROTEIN"/>
    <property type="match status" value="1"/>
</dbReference>
<dbReference type="Proteomes" id="UP000676310">
    <property type="component" value="Unassembled WGS sequence"/>
</dbReference>
<dbReference type="PANTHER" id="PTHR42085">
    <property type="entry name" value="F-BOX DOMAIN-CONTAINING PROTEIN"/>
    <property type="match status" value="1"/>
</dbReference>
<dbReference type="OrthoDB" id="3690596at2759"/>
<proteinExistence type="predicted"/>
<reference evidence="1" key="1">
    <citation type="submission" date="2021-05" db="EMBL/GenBank/DDBJ databases">
        <authorList>
            <person name="Stam R."/>
        </authorList>
    </citation>
    <scope>NUCLEOTIDE SEQUENCE</scope>
    <source>
        <strain evidence="1">CS162</strain>
    </source>
</reference>
<organism evidence="1 2">
    <name type="scientific">Alternaria atra</name>
    <dbReference type="NCBI Taxonomy" id="119953"/>
    <lineage>
        <taxon>Eukaryota</taxon>
        <taxon>Fungi</taxon>
        <taxon>Dikarya</taxon>
        <taxon>Ascomycota</taxon>
        <taxon>Pezizomycotina</taxon>
        <taxon>Dothideomycetes</taxon>
        <taxon>Pleosporomycetidae</taxon>
        <taxon>Pleosporales</taxon>
        <taxon>Pleosporineae</taxon>
        <taxon>Pleosporaceae</taxon>
        <taxon>Alternaria</taxon>
        <taxon>Alternaria sect. Ulocladioides</taxon>
    </lineage>
</organism>
<accession>A0A8J2I0Z3</accession>